<dbReference type="FunFam" id="3.30.160.60:FF:002343">
    <property type="entry name" value="Zinc finger protein 33A"/>
    <property type="match status" value="1"/>
</dbReference>
<dbReference type="Pfam" id="PF00096">
    <property type="entry name" value="zf-C2H2"/>
    <property type="match status" value="4"/>
</dbReference>
<dbReference type="GO" id="GO:0000981">
    <property type="term" value="F:DNA-binding transcription factor activity, RNA polymerase II-specific"/>
    <property type="evidence" value="ECO:0007669"/>
    <property type="project" value="UniProtKB-ARBA"/>
</dbReference>
<dbReference type="SUPFAM" id="SSF57667">
    <property type="entry name" value="beta-beta-alpha zinc fingers"/>
    <property type="match status" value="3"/>
</dbReference>
<dbReference type="InterPro" id="IPR036236">
    <property type="entry name" value="Znf_C2H2_sf"/>
</dbReference>
<dbReference type="GO" id="GO:0031519">
    <property type="term" value="C:PcG protein complex"/>
    <property type="evidence" value="ECO:0007669"/>
    <property type="project" value="TreeGrafter"/>
</dbReference>
<dbReference type="PANTHER" id="PTHR14003">
    <property type="entry name" value="TRANSCRIPTIONAL REPRESSOR PROTEIN YY"/>
    <property type="match status" value="1"/>
</dbReference>
<evidence type="ECO:0000256" key="6">
    <source>
        <dbReference type="SAM" id="MobiDB-lite"/>
    </source>
</evidence>
<evidence type="ECO:0000259" key="7">
    <source>
        <dbReference type="PROSITE" id="PS50157"/>
    </source>
</evidence>
<dbReference type="PROSITE" id="PS50157">
    <property type="entry name" value="ZINC_FINGER_C2H2_2"/>
    <property type="match status" value="4"/>
</dbReference>
<feature type="domain" description="C2H2-type" evidence="7">
    <location>
        <begin position="123"/>
        <end position="147"/>
    </location>
</feature>
<dbReference type="InterPro" id="IPR013087">
    <property type="entry name" value="Znf_C2H2_type"/>
</dbReference>
<proteinExistence type="predicted"/>
<feature type="region of interest" description="Disordered" evidence="6">
    <location>
        <begin position="151"/>
        <end position="224"/>
    </location>
</feature>
<feature type="compositionally biased region" description="Polar residues" evidence="6">
    <location>
        <begin position="215"/>
        <end position="224"/>
    </location>
</feature>
<evidence type="ECO:0000256" key="2">
    <source>
        <dbReference type="ARBA" id="ARBA00022737"/>
    </source>
</evidence>
<reference evidence="8" key="1">
    <citation type="submission" date="2013-08" db="EMBL/GenBank/DDBJ databases">
        <title>Gene expansion shapes genome architecture in the human pathogen Lichtheimia corymbifera: an evolutionary genomics analysis in the ancient terrestrial Mucorales (Mucoromycotina).</title>
        <authorList>
            <person name="Schwartze V.U."/>
            <person name="Winter S."/>
            <person name="Shelest E."/>
            <person name="Marcet-Houben M."/>
            <person name="Horn F."/>
            <person name="Wehner S."/>
            <person name="Hoffmann K."/>
            <person name="Riege K."/>
            <person name="Sammeth M."/>
            <person name="Nowrousian M."/>
            <person name="Valiante V."/>
            <person name="Linde J."/>
            <person name="Jacobsen I.D."/>
            <person name="Marz M."/>
            <person name="Brakhage A.A."/>
            <person name="Gabaldon T."/>
            <person name="Bocker S."/>
            <person name="Voigt K."/>
        </authorList>
    </citation>
    <scope>NUCLEOTIDE SEQUENCE [LARGE SCALE GENOMIC DNA]</scope>
    <source>
        <strain evidence="8">FSU 9682</strain>
    </source>
</reference>
<dbReference type="Proteomes" id="UP000027586">
    <property type="component" value="Unassembled WGS sequence"/>
</dbReference>
<name>A0A068RZV0_9FUNG</name>
<dbReference type="VEuPathDB" id="FungiDB:LCOR_06781.1"/>
<organism evidence="8 9">
    <name type="scientific">Lichtheimia corymbifera JMRC:FSU:9682</name>
    <dbReference type="NCBI Taxonomy" id="1263082"/>
    <lineage>
        <taxon>Eukaryota</taxon>
        <taxon>Fungi</taxon>
        <taxon>Fungi incertae sedis</taxon>
        <taxon>Mucoromycota</taxon>
        <taxon>Mucoromycotina</taxon>
        <taxon>Mucoromycetes</taxon>
        <taxon>Mucorales</taxon>
        <taxon>Lichtheimiaceae</taxon>
        <taxon>Lichtheimia</taxon>
    </lineage>
</organism>
<gene>
    <name evidence="8" type="ORF">LCOR_06781.1</name>
</gene>
<dbReference type="AlphaFoldDB" id="A0A068RZV0"/>
<dbReference type="FunFam" id="3.30.160.60:FF:000358">
    <property type="entry name" value="zinc finger protein 24"/>
    <property type="match status" value="1"/>
</dbReference>
<dbReference type="EMBL" id="CBTN010000031">
    <property type="protein sequence ID" value="CDH55663.1"/>
    <property type="molecule type" value="Genomic_DNA"/>
</dbReference>
<keyword evidence="1" id="KW-0479">Metal-binding</keyword>
<comment type="caution">
    <text evidence="8">The sequence shown here is derived from an EMBL/GenBank/DDBJ whole genome shotgun (WGS) entry which is preliminary data.</text>
</comment>
<dbReference type="FunFam" id="3.30.160.60:FF:000072">
    <property type="entry name" value="zinc finger protein 143 isoform X1"/>
    <property type="match status" value="1"/>
</dbReference>
<evidence type="ECO:0000256" key="5">
    <source>
        <dbReference type="PROSITE-ProRule" id="PRU00042"/>
    </source>
</evidence>
<keyword evidence="4" id="KW-0862">Zinc</keyword>
<keyword evidence="9" id="KW-1185">Reference proteome</keyword>
<evidence type="ECO:0000313" key="8">
    <source>
        <dbReference type="EMBL" id="CDH55663.1"/>
    </source>
</evidence>
<dbReference type="GO" id="GO:0000785">
    <property type="term" value="C:chromatin"/>
    <property type="evidence" value="ECO:0007669"/>
    <property type="project" value="TreeGrafter"/>
</dbReference>
<dbReference type="GO" id="GO:0008270">
    <property type="term" value="F:zinc ion binding"/>
    <property type="evidence" value="ECO:0007669"/>
    <property type="project" value="UniProtKB-KW"/>
</dbReference>
<dbReference type="GO" id="GO:0000978">
    <property type="term" value="F:RNA polymerase II cis-regulatory region sequence-specific DNA binding"/>
    <property type="evidence" value="ECO:0007669"/>
    <property type="project" value="TreeGrafter"/>
</dbReference>
<sequence length="297" mass="33762">MDIRNLLNHQQPDLDRPMYSSSTSTIVFDVKQYVCTWDDCGKRFSRRSDLSRHRRIHTGERPYRCEWQGCGKQFIQRSALTVHYRTHTGERPHVCEYEACGKSFSDSSSLARHRRTHTGKRPYVCDFINCGKSFTRKTTLSRHQRCHDPNWKCIRPSPASPTNSEESDEADRSPSPPTTPTDHGSYYRVNSATTTTATTTTPPPPPLVAPMVYRPSSSQHPAANDNQNAMRWSYQTRWYTAPSSTSAEVERPCGSVMMPANTSNTHAVAPQTSTDPYFYRFVQSDARNSISSSIQIK</sequence>
<evidence type="ECO:0000313" key="9">
    <source>
        <dbReference type="Proteomes" id="UP000027586"/>
    </source>
</evidence>
<dbReference type="FunFam" id="3.30.160.60:FF:000125">
    <property type="entry name" value="Putative zinc finger protein 143"/>
    <property type="match status" value="1"/>
</dbReference>
<accession>A0A068RZV0</accession>
<evidence type="ECO:0000256" key="4">
    <source>
        <dbReference type="ARBA" id="ARBA00022833"/>
    </source>
</evidence>
<keyword evidence="2" id="KW-0677">Repeat</keyword>
<dbReference type="PANTHER" id="PTHR14003:SF19">
    <property type="entry name" value="YY2 TRANSCRIPTION FACTOR"/>
    <property type="match status" value="1"/>
</dbReference>
<feature type="domain" description="C2H2-type" evidence="7">
    <location>
        <begin position="33"/>
        <end position="62"/>
    </location>
</feature>
<dbReference type="Gene3D" id="3.30.160.60">
    <property type="entry name" value="Classic Zinc Finger"/>
    <property type="match status" value="4"/>
</dbReference>
<evidence type="ECO:0000256" key="1">
    <source>
        <dbReference type="ARBA" id="ARBA00022723"/>
    </source>
</evidence>
<evidence type="ECO:0000256" key="3">
    <source>
        <dbReference type="ARBA" id="ARBA00022771"/>
    </source>
</evidence>
<keyword evidence="3 5" id="KW-0863">Zinc-finger</keyword>
<dbReference type="STRING" id="1263082.A0A068RZV0"/>
<dbReference type="PROSITE" id="PS00028">
    <property type="entry name" value="ZINC_FINGER_C2H2_1"/>
    <property type="match status" value="4"/>
</dbReference>
<protein>
    <submittedName>
        <fullName evidence="8">C2h2 finger domain</fullName>
    </submittedName>
</protein>
<dbReference type="OrthoDB" id="654211at2759"/>
<dbReference type="GO" id="GO:0005667">
    <property type="term" value="C:transcription regulator complex"/>
    <property type="evidence" value="ECO:0007669"/>
    <property type="project" value="TreeGrafter"/>
</dbReference>
<dbReference type="SMART" id="SM00355">
    <property type="entry name" value="ZnF_C2H2"/>
    <property type="match status" value="4"/>
</dbReference>
<feature type="domain" description="C2H2-type" evidence="7">
    <location>
        <begin position="93"/>
        <end position="122"/>
    </location>
</feature>
<feature type="domain" description="C2H2-type" evidence="7">
    <location>
        <begin position="63"/>
        <end position="92"/>
    </location>
</feature>